<dbReference type="EMBL" id="BJYD01000048">
    <property type="protein sequence ID" value="GEN55535.1"/>
    <property type="molecule type" value="Genomic_DNA"/>
</dbReference>
<dbReference type="InterPro" id="IPR048020">
    <property type="entry name" value="Transpos_IS3"/>
</dbReference>
<dbReference type="InterPro" id="IPR001584">
    <property type="entry name" value="Integrase_cat-core"/>
</dbReference>
<dbReference type="NCBIfam" id="NF033516">
    <property type="entry name" value="transpos_IS3"/>
    <property type="match status" value="1"/>
</dbReference>
<reference evidence="3 4" key="1">
    <citation type="submission" date="2019-07" db="EMBL/GenBank/DDBJ databases">
        <title>Whole genome shotgun sequence of Halobacillus faecis NBRC 103569.</title>
        <authorList>
            <person name="Hosoyama A."/>
            <person name="Uohara A."/>
            <person name="Ohji S."/>
            <person name="Ichikawa N."/>
        </authorList>
    </citation>
    <scope>NUCLEOTIDE SEQUENCE [LARGE SCALE GENOMIC DNA]</scope>
    <source>
        <strain evidence="3 4">NBRC 103569</strain>
    </source>
</reference>
<evidence type="ECO:0000256" key="1">
    <source>
        <dbReference type="ARBA" id="ARBA00002286"/>
    </source>
</evidence>
<dbReference type="PROSITE" id="PS50994">
    <property type="entry name" value="INTEGRASE"/>
    <property type="match status" value="1"/>
</dbReference>
<name>A0A511WWM8_9BACI</name>
<dbReference type="AlphaFoldDB" id="A0A511WWM8"/>
<dbReference type="Pfam" id="PF13276">
    <property type="entry name" value="HTH_21"/>
    <property type="match status" value="1"/>
</dbReference>
<dbReference type="InterPro" id="IPR050900">
    <property type="entry name" value="Transposase_IS3/IS150/IS904"/>
</dbReference>
<dbReference type="PANTHER" id="PTHR46889:SF4">
    <property type="entry name" value="TRANSPOSASE INSO FOR INSERTION SEQUENCE ELEMENT IS911B-RELATED"/>
    <property type="match status" value="1"/>
</dbReference>
<organism evidence="3 4">
    <name type="scientific">Halobacillus faecis</name>
    <dbReference type="NCBI Taxonomy" id="360184"/>
    <lineage>
        <taxon>Bacteria</taxon>
        <taxon>Bacillati</taxon>
        <taxon>Bacillota</taxon>
        <taxon>Bacilli</taxon>
        <taxon>Bacillales</taxon>
        <taxon>Bacillaceae</taxon>
        <taxon>Halobacillus</taxon>
    </lineage>
</organism>
<dbReference type="SUPFAM" id="SSF53098">
    <property type="entry name" value="Ribonuclease H-like"/>
    <property type="match status" value="1"/>
</dbReference>
<comment type="function">
    <text evidence="1">Involved in the transposition of the insertion sequence.</text>
</comment>
<dbReference type="Gene3D" id="3.30.420.10">
    <property type="entry name" value="Ribonuclease H-like superfamily/Ribonuclease H"/>
    <property type="match status" value="1"/>
</dbReference>
<dbReference type="PANTHER" id="PTHR46889">
    <property type="entry name" value="TRANSPOSASE INSF FOR INSERTION SEQUENCE IS3B-RELATED"/>
    <property type="match status" value="1"/>
</dbReference>
<proteinExistence type="predicted"/>
<dbReference type="InterPro" id="IPR036397">
    <property type="entry name" value="RNaseH_sf"/>
</dbReference>
<comment type="caution">
    <text evidence="3">The sequence shown here is derived from an EMBL/GenBank/DDBJ whole genome shotgun (WGS) entry which is preliminary data.</text>
</comment>
<dbReference type="Pfam" id="PF00665">
    <property type="entry name" value="rve"/>
    <property type="match status" value="1"/>
</dbReference>
<sequence>MAGISRSTYYDQIKRMQEPDPDQNLKDKITKLYFKKDKKYGYRRIQNELQNKGILVNHKKVYRLMKELGLQSQVRMKKYKSYKGKIGKVAENLLNREFKAEKPNQKWVTDITEFKLFGEKLYLSPILDLFNGEIISYTLGTRPTYALVEEMLEKGLKHLDENHDLLMHSDQGWHYQMPQYRQRLKETGVTQSMSRKGNCHDNAVIENFFGIMKSELLYYKEFESIDHFKKELTVFMDDYNHERIKSKLRMSPVQYREKFAKAS</sequence>
<dbReference type="GO" id="GO:0003676">
    <property type="term" value="F:nucleic acid binding"/>
    <property type="evidence" value="ECO:0007669"/>
    <property type="project" value="InterPro"/>
</dbReference>
<dbReference type="Pfam" id="PF13333">
    <property type="entry name" value="rve_2"/>
    <property type="match status" value="1"/>
</dbReference>
<accession>A0A511WWM8</accession>
<protein>
    <submittedName>
        <fullName evidence="3">Transposase</fullName>
    </submittedName>
</protein>
<keyword evidence="4" id="KW-1185">Reference proteome</keyword>
<dbReference type="InterPro" id="IPR025948">
    <property type="entry name" value="HTH-like_dom"/>
</dbReference>
<dbReference type="Proteomes" id="UP000321886">
    <property type="component" value="Unassembled WGS sequence"/>
</dbReference>
<dbReference type="InterPro" id="IPR012337">
    <property type="entry name" value="RNaseH-like_sf"/>
</dbReference>
<evidence type="ECO:0000313" key="3">
    <source>
        <dbReference type="EMBL" id="GEN55535.1"/>
    </source>
</evidence>
<evidence type="ECO:0000259" key="2">
    <source>
        <dbReference type="PROSITE" id="PS50994"/>
    </source>
</evidence>
<evidence type="ECO:0000313" key="4">
    <source>
        <dbReference type="Proteomes" id="UP000321886"/>
    </source>
</evidence>
<dbReference type="GO" id="GO:0015074">
    <property type="term" value="P:DNA integration"/>
    <property type="evidence" value="ECO:0007669"/>
    <property type="project" value="InterPro"/>
</dbReference>
<gene>
    <name evidence="3" type="ORF">HFA01_37970</name>
</gene>
<feature type="domain" description="Integrase catalytic" evidence="2">
    <location>
        <begin position="99"/>
        <end position="260"/>
    </location>
</feature>